<evidence type="ECO:0000313" key="21">
    <source>
        <dbReference type="Proteomes" id="UP000258379"/>
    </source>
</evidence>
<feature type="active site" description="Proton acceptor" evidence="18">
    <location>
        <position position="379"/>
    </location>
</feature>
<keyword evidence="10 18" id="KW-0133">Cell shape</keyword>
<comment type="pathway">
    <text evidence="18">Nucleotide-sugar biosynthesis; UDP-N-acetyl-alpha-D-glucosamine biosynthesis; UDP-N-acetyl-alpha-D-glucosamine from N-acetyl-alpha-D-glucosamine 1-phosphate: step 1/1.</text>
</comment>
<dbReference type="EMBL" id="NNRU01000005">
    <property type="protein sequence ID" value="RFT28089.1"/>
    <property type="molecule type" value="Genomic_DNA"/>
</dbReference>
<dbReference type="GO" id="GO:0009252">
    <property type="term" value="P:peptidoglycan biosynthetic process"/>
    <property type="evidence" value="ECO:0007669"/>
    <property type="project" value="UniProtKB-UniRule"/>
</dbReference>
<comment type="similarity">
    <text evidence="2 18">In the C-terminal section; belongs to the transferase hexapeptide repeat family.</text>
</comment>
<keyword evidence="11 18" id="KW-0573">Peptidoglycan synthesis</keyword>
<feature type="region of interest" description="Pyrophosphorylase" evidence="18">
    <location>
        <begin position="1"/>
        <end position="246"/>
    </location>
</feature>
<dbReference type="GO" id="GO:0006048">
    <property type="term" value="P:UDP-N-acetylglucosamine biosynthetic process"/>
    <property type="evidence" value="ECO:0007669"/>
    <property type="project" value="UniProtKB-UniPathway"/>
</dbReference>
<keyword evidence="5 18" id="KW-0808">Transferase</keyword>
<evidence type="ECO:0000256" key="6">
    <source>
        <dbReference type="ARBA" id="ARBA00022695"/>
    </source>
</evidence>
<dbReference type="EC" id="2.3.1.157" evidence="18"/>
<dbReference type="UniPathway" id="UPA00113">
    <property type="reaction ID" value="UER00532"/>
</dbReference>
<dbReference type="InterPro" id="IPR025877">
    <property type="entry name" value="MobA-like_NTP_Trfase"/>
</dbReference>
<dbReference type="GO" id="GO:0005737">
    <property type="term" value="C:cytoplasm"/>
    <property type="evidence" value="ECO:0007669"/>
    <property type="project" value="UniProtKB-SubCell"/>
</dbReference>
<dbReference type="PANTHER" id="PTHR43584">
    <property type="entry name" value="NUCLEOTIDYL TRANSFERASE"/>
    <property type="match status" value="1"/>
</dbReference>
<dbReference type="GO" id="GO:0003977">
    <property type="term" value="F:UDP-N-acetylglucosamine diphosphorylase activity"/>
    <property type="evidence" value="ECO:0007669"/>
    <property type="project" value="UniProtKB-UniRule"/>
</dbReference>
<feature type="binding site" evidence="18">
    <location>
        <position position="367"/>
    </location>
    <ligand>
        <name>UDP-N-acetyl-alpha-D-glucosamine</name>
        <dbReference type="ChEBI" id="CHEBI:57705"/>
    </ligand>
</feature>
<evidence type="ECO:0000256" key="14">
    <source>
        <dbReference type="ARBA" id="ARBA00023316"/>
    </source>
</evidence>
<feature type="binding site" evidence="18">
    <location>
        <position position="244"/>
    </location>
    <ligand>
        <name>Mg(2+)</name>
        <dbReference type="ChEBI" id="CHEBI:18420"/>
    </ligand>
</feature>
<dbReference type="GO" id="GO:0000287">
    <property type="term" value="F:magnesium ion binding"/>
    <property type="evidence" value="ECO:0007669"/>
    <property type="project" value="UniProtKB-UniRule"/>
</dbReference>
<accession>A0A3E2C8J1</accession>
<dbReference type="GO" id="GO:0009245">
    <property type="term" value="P:lipid A biosynthetic process"/>
    <property type="evidence" value="ECO:0007669"/>
    <property type="project" value="UniProtKB-UniRule"/>
</dbReference>
<evidence type="ECO:0000256" key="18">
    <source>
        <dbReference type="HAMAP-Rule" id="MF_01631"/>
    </source>
</evidence>
<sequence length="471" mass="50269">MEKHNDNVAAAIILAAGDGTRMRSTTPKVLHPFAGKTFLNRVMNAMAGVNPKELAVVVHAQAQRVSAAAQSYNNAVRIVNQDDKPGTGRAVQCAMRDLNEASKQECGSALKGSVVIAASDMPLLDTQTLQSLIDFHNNQGNVATVLTAVLDDATGYGRIVREANGDVLRIVEHKDANAGELAIKEVNTSVYVFDAEVLTDAISNLNSKNAQGEFYLTDALEHARTMGRVGAMAAADSLRVEGVNTRVQLAALAKAYNKRVCEKWMLEGVTILDPENTWIEDDVVLQEDVTVLPGCFLQGQTIVKSGAVVGPYTTLIDAQVDEDAVVERSRVQESHICRAANIGPWTYLRPGNVLGEESKAGAFVEMKKAHIGNGTKVPHLSYMGDADLGEHTNIGGGTITANYDGVHKNHTTIGSNAHVGAGNLFVAPVTVGDGVTTGAGSVVRHDVPADSMVYSENTQHVVEGWKPAWER</sequence>
<evidence type="ECO:0000256" key="10">
    <source>
        <dbReference type="ARBA" id="ARBA00022960"/>
    </source>
</evidence>
<dbReference type="NCBIfam" id="NF010932">
    <property type="entry name" value="PRK14352.1"/>
    <property type="match status" value="1"/>
</dbReference>
<keyword evidence="7 18" id="KW-0479">Metal-binding</keyword>
<comment type="caution">
    <text evidence="18">Lacks conserved residue(s) required for the propagation of feature annotation.</text>
</comment>
<organism evidence="20 21">
    <name type="scientific">Gardnerella vaginalis</name>
    <dbReference type="NCBI Taxonomy" id="2702"/>
    <lineage>
        <taxon>Bacteria</taxon>
        <taxon>Bacillati</taxon>
        <taxon>Actinomycetota</taxon>
        <taxon>Actinomycetes</taxon>
        <taxon>Bifidobacteriales</taxon>
        <taxon>Bifidobacteriaceae</taxon>
        <taxon>Gardnerella</taxon>
    </lineage>
</organism>
<evidence type="ECO:0000256" key="4">
    <source>
        <dbReference type="ARBA" id="ARBA00022490"/>
    </source>
</evidence>
<dbReference type="AlphaFoldDB" id="A0A3E2C8J1"/>
<comment type="caution">
    <text evidence="20">The sequence shown here is derived from an EMBL/GenBank/DDBJ whole genome shotgun (WGS) entry which is preliminary data.</text>
</comment>
<keyword evidence="6 18" id="KW-0548">Nucleotidyltransferase</keyword>
<gene>
    <name evidence="18 20" type="primary">glmU</name>
    <name evidence="20" type="ORF">CG405_06435</name>
</gene>
<feature type="region of interest" description="N-acetyltransferase" evidence="18">
    <location>
        <begin position="268"/>
        <end position="471"/>
    </location>
</feature>
<dbReference type="UniPathway" id="UPA00973"/>
<comment type="similarity">
    <text evidence="3 18">In the N-terminal section; belongs to the N-acetylglucosamine-1-phosphate uridyltransferase family.</text>
</comment>
<feature type="binding site" evidence="18">
    <location>
        <position position="81"/>
    </location>
    <ligand>
        <name>UDP-N-acetyl-alpha-D-glucosamine</name>
        <dbReference type="ChEBI" id="CHEBI:57705"/>
    </ligand>
</feature>
<reference evidence="20 21" key="1">
    <citation type="submission" date="2017-07" db="EMBL/GenBank/DDBJ databases">
        <title>A comparative genomics approach to explaining the enigmatic role of Gardnerella vaginalis in the vaginal microbiome.</title>
        <authorList>
            <person name="Vancuren S.J."/>
            <person name="Hill J.E."/>
        </authorList>
    </citation>
    <scope>NUCLEOTIDE SEQUENCE [LARGE SCALE GENOMIC DNA]</scope>
    <source>
        <strain evidence="20 21">WP023</strain>
    </source>
</reference>
<evidence type="ECO:0000256" key="15">
    <source>
        <dbReference type="ARBA" id="ARBA00048247"/>
    </source>
</evidence>
<proteinExistence type="inferred from homology"/>
<dbReference type="EC" id="2.7.7.23" evidence="18"/>
<dbReference type="Gene3D" id="3.90.550.10">
    <property type="entry name" value="Spore Coat Polysaccharide Biosynthesis Protein SpsA, Chain A"/>
    <property type="match status" value="1"/>
</dbReference>
<feature type="binding site" evidence="18">
    <location>
        <position position="349"/>
    </location>
    <ligand>
        <name>UDP-N-acetyl-alpha-D-glucosamine</name>
        <dbReference type="ChEBI" id="CHEBI:57705"/>
    </ligand>
</feature>
<feature type="binding site" evidence="18">
    <location>
        <begin position="86"/>
        <end position="87"/>
    </location>
    <ligand>
        <name>UDP-N-acetyl-alpha-D-glucosamine</name>
        <dbReference type="ChEBI" id="CHEBI:57705"/>
    </ligand>
</feature>
<dbReference type="PANTHER" id="PTHR43584:SF3">
    <property type="entry name" value="BIFUNCTIONAL PROTEIN GLMU"/>
    <property type="match status" value="1"/>
</dbReference>
<evidence type="ECO:0000256" key="8">
    <source>
        <dbReference type="ARBA" id="ARBA00022737"/>
    </source>
</evidence>
<feature type="binding site" evidence="18">
    <location>
        <position position="382"/>
    </location>
    <ligand>
        <name>UDP-N-acetyl-alpha-D-glucosamine</name>
        <dbReference type="ChEBI" id="CHEBI:57705"/>
    </ligand>
</feature>
<dbReference type="InterPro" id="IPR050065">
    <property type="entry name" value="GlmU-like"/>
</dbReference>
<feature type="region of interest" description="Linker" evidence="18">
    <location>
        <begin position="247"/>
        <end position="267"/>
    </location>
</feature>
<dbReference type="InterPro" id="IPR005882">
    <property type="entry name" value="Bifunctional_GlmU"/>
</dbReference>
<evidence type="ECO:0000256" key="1">
    <source>
        <dbReference type="ARBA" id="ARBA00004496"/>
    </source>
</evidence>
<protein>
    <recommendedName>
        <fullName evidence="18">Bifunctional protein GlmU</fullName>
    </recommendedName>
    <domain>
        <recommendedName>
            <fullName evidence="18">UDP-N-acetylglucosamine pyrophosphorylase</fullName>
            <ecNumber evidence="18">2.7.7.23</ecNumber>
        </recommendedName>
        <alternativeName>
            <fullName evidence="18">N-acetylglucosamine-1-phosphate uridyltransferase</fullName>
        </alternativeName>
    </domain>
    <domain>
        <recommendedName>
            <fullName evidence="18">Glucosamine-1-phosphate N-acetyltransferase</fullName>
            <ecNumber evidence="18">2.3.1.157</ecNumber>
        </recommendedName>
    </domain>
</protein>
<keyword evidence="4 18" id="KW-0963">Cytoplasm</keyword>
<evidence type="ECO:0000313" key="20">
    <source>
        <dbReference type="EMBL" id="RFT28089.1"/>
    </source>
</evidence>
<keyword evidence="9 18" id="KW-0460">Magnesium</keyword>
<dbReference type="CDD" id="cd03353">
    <property type="entry name" value="LbH_GlmU_C"/>
    <property type="match status" value="1"/>
</dbReference>
<dbReference type="InterPro" id="IPR038009">
    <property type="entry name" value="GlmU_C_LbH"/>
</dbReference>
<evidence type="ECO:0000256" key="7">
    <source>
        <dbReference type="ARBA" id="ARBA00022723"/>
    </source>
</evidence>
<evidence type="ECO:0000256" key="11">
    <source>
        <dbReference type="ARBA" id="ARBA00022984"/>
    </source>
</evidence>
<evidence type="ECO:0000259" key="19">
    <source>
        <dbReference type="Pfam" id="PF12804"/>
    </source>
</evidence>
<feature type="binding site" evidence="18">
    <location>
        <position position="244"/>
    </location>
    <ligand>
        <name>UDP-N-acetyl-alpha-D-glucosamine</name>
        <dbReference type="ChEBI" id="CHEBI:57705"/>
    </ligand>
</feature>
<dbReference type="Proteomes" id="UP000258379">
    <property type="component" value="Unassembled WGS sequence"/>
</dbReference>
<comment type="function">
    <text evidence="17 18">Catalyzes the last two sequential reactions in the de novo biosynthetic pathway for UDP-N-acetylglucosamine (UDP-GlcNAc). The C-terminal domain catalyzes the transfer of acetyl group from acetyl coenzyme A to glucosamine-1-phosphate (GlcN-1-P) to produce N-acetylglucosamine-1-phosphate (GlcNAc-1-P), which is converted into UDP-GlcNAc by the transfer of uridine 5-monophosphate (from uridine 5-triphosphate), a reaction catalyzed by the N-terminal domain.</text>
</comment>
<comment type="catalytic activity">
    <reaction evidence="16 18">
        <text>N-acetyl-alpha-D-glucosamine 1-phosphate + UTP + H(+) = UDP-N-acetyl-alpha-D-glucosamine + diphosphate</text>
        <dbReference type="Rhea" id="RHEA:13509"/>
        <dbReference type="ChEBI" id="CHEBI:15378"/>
        <dbReference type="ChEBI" id="CHEBI:33019"/>
        <dbReference type="ChEBI" id="CHEBI:46398"/>
        <dbReference type="ChEBI" id="CHEBI:57705"/>
        <dbReference type="ChEBI" id="CHEBI:57776"/>
        <dbReference type="EC" id="2.7.7.23"/>
    </reaction>
</comment>
<dbReference type="InterPro" id="IPR029044">
    <property type="entry name" value="Nucleotide-diphossugar_trans"/>
</dbReference>
<dbReference type="HAMAP" id="MF_01631">
    <property type="entry name" value="GlmU"/>
    <property type="match status" value="1"/>
</dbReference>
<feature type="binding site" evidence="18">
    <location>
        <position position="172"/>
    </location>
    <ligand>
        <name>UDP-N-acetyl-alpha-D-glucosamine</name>
        <dbReference type="ChEBI" id="CHEBI:57705"/>
    </ligand>
</feature>
<feature type="binding site" evidence="18">
    <location>
        <position position="120"/>
    </location>
    <ligand>
        <name>Mg(2+)</name>
        <dbReference type="ChEBI" id="CHEBI:18420"/>
    </ligand>
</feature>
<comment type="catalytic activity">
    <reaction evidence="15 18">
        <text>alpha-D-glucosamine 1-phosphate + acetyl-CoA = N-acetyl-alpha-D-glucosamine 1-phosphate + CoA + H(+)</text>
        <dbReference type="Rhea" id="RHEA:13725"/>
        <dbReference type="ChEBI" id="CHEBI:15378"/>
        <dbReference type="ChEBI" id="CHEBI:57287"/>
        <dbReference type="ChEBI" id="CHEBI:57288"/>
        <dbReference type="ChEBI" id="CHEBI:57776"/>
        <dbReference type="ChEBI" id="CHEBI:58516"/>
        <dbReference type="EC" id="2.3.1.157"/>
    </reaction>
</comment>
<evidence type="ECO:0000256" key="5">
    <source>
        <dbReference type="ARBA" id="ARBA00022679"/>
    </source>
</evidence>
<evidence type="ECO:0000256" key="2">
    <source>
        <dbReference type="ARBA" id="ARBA00007707"/>
    </source>
</evidence>
<evidence type="ECO:0000256" key="9">
    <source>
        <dbReference type="ARBA" id="ARBA00022842"/>
    </source>
</evidence>
<dbReference type="Pfam" id="PF12804">
    <property type="entry name" value="NTP_transf_3"/>
    <property type="match status" value="1"/>
</dbReference>
<name>A0A3E2C8J1_GARVA</name>
<keyword evidence="13 18" id="KW-0012">Acyltransferase</keyword>
<dbReference type="InterPro" id="IPR001451">
    <property type="entry name" value="Hexapep"/>
</dbReference>
<keyword evidence="8 18" id="KW-0677">Repeat</keyword>
<dbReference type="GO" id="GO:0019134">
    <property type="term" value="F:glucosamine-1-phosphate N-acetyltransferase activity"/>
    <property type="evidence" value="ECO:0007669"/>
    <property type="project" value="UniProtKB-UniRule"/>
</dbReference>
<evidence type="ECO:0000256" key="3">
    <source>
        <dbReference type="ARBA" id="ARBA00007947"/>
    </source>
</evidence>
<dbReference type="GO" id="GO:0071555">
    <property type="term" value="P:cell wall organization"/>
    <property type="evidence" value="ECO:0007669"/>
    <property type="project" value="UniProtKB-KW"/>
</dbReference>
<dbReference type="GO" id="GO:0000902">
    <property type="term" value="P:cell morphogenesis"/>
    <property type="evidence" value="ECO:0007669"/>
    <property type="project" value="UniProtKB-UniRule"/>
</dbReference>
<dbReference type="InterPro" id="IPR011004">
    <property type="entry name" value="Trimer_LpxA-like_sf"/>
</dbReference>
<dbReference type="CDD" id="cd02540">
    <property type="entry name" value="GT2_GlmU_N_bac"/>
    <property type="match status" value="1"/>
</dbReference>
<feature type="binding site" evidence="18">
    <location>
        <begin position="14"/>
        <end position="17"/>
    </location>
    <ligand>
        <name>UDP-N-acetyl-alpha-D-glucosamine</name>
        <dbReference type="ChEBI" id="CHEBI:57705"/>
    </ligand>
</feature>
<dbReference type="NCBIfam" id="TIGR01173">
    <property type="entry name" value="glmU"/>
    <property type="match status" value="1"/>
</dbReference>
<dbReference type="SUPFAM" id="SSF53448">
    <property type="entry name" value="Nucleotide-diphospho-sugar transferases"/>
    <property type="match status" value="1"/>
</dbReference>
<dbReference type="RefSeq" id="WP_410310792.1">
    <property type="nucleotide sequence ID" value="NZ_JBKFWO010000004.1"/>
</dbReference>
<dbReference type="Gene3D" id="2.160.10.10">
    <property type="entry name" value="Hexapeptide repeat proteins"/>
    <property type="match status" value="1"/>
</dbReference>
<feature type="binding site" evidence="18">
    <location>
        <position position="439"/>
    </location>
    <ligand>
        <name>acetyl-CoA</name>
        <dbReference type="ChEBI" id="CHEBI:57288"/>
    </ligand>
</feature>
<feature type="domain" description="MobA-like NTP transferase" evidence="19">
    <location>
        <begin position="11"/>
        <end position="146"/>
    </location>
</feature>
<dbReference type="Pfam" id="PF00132">
    <property type="entry name" value="Hexapep"/>
    <property type="match status" value="1"/>
</dbReference>
<evidence type="ECO:0000256" key="13">
    <source>
        <dbReference type="ARBA" id="ARBA00023315"/>
    </source>
</evidence>
<evidence type="ECO:0000256" key="16">
    <source>
        <dbReference type="ARBA" id="ARBA00048493"/>
    </source>
</evidence>
<comment type="pathway">
    <text evidence="18">Bacterial outer membrane biogenesis; LPS lipid A biosynthesis.</text>
</comment>
<keyword evidence="12 18" id="KW-0511">Multifunctional enzyme</keyword>
<feature type="binding site" evidence="18">
    <location>
        <position position="187"/>
    </location>
    <ligand>
        <name>UDP-N-acetyl-alpha-D-glucosamine</name>
        <dbReference type="ChEBI" id="CHEBI:57705"/>
    </ligand>
</feature>
<dbReference type="GO" id="GO:0016020">
    <property type="term" value="C:membrane"/>
    <property type="evidence" value="ECO:0007669"/>
    <property type="project" value="GOC"/>
</dbReference>
<comment type="cofactor">
    <cofactor evidence="18">
        <name>Mg(2+)</name>
        <dbReference type="ChEBI" id="CHEBI:18420"/>
    </cofactor>
    <text evidence="18">Binds 1 Mg(2+) ion per subunit.</text>
</comment>
<comment type="pathway">
    <text evidence="18">Nucleotide-sugar biosynthesis; UDP-N-acetyl-alpha-D-glucosamine biosynthesis; N-acetyl-alpha-D-glucosamine 1-phosphate from alpha-D-glucosamine 6-phosphate (route II): step 2/2.</text>
</comment>
<dbReference type="GO" id="GO:0008360">
    <property type="term" value="P:regulation of cell shape"/>
    <property type="evidence" value="ECO:0007669"/>
    <property type="project" value="UniProtKB-KW"/>
</dbReference>
<feature type="binding site" evidence="18">
    <location>
        <position position="28"/>
    </location>
    <ligand>
        <name>UDP-N-acetyl-alpha-D-glucosamine</name>
        <dbReference type="ChEBI" id="CHEBI:57705"/>
    </ligand>
</feature>
<dbReference type="SUPFAM" id="SSF51161">
    <property type="entry name" value="Trimeric LpxA-like enzymes"/>
    <property type="match status" value="1"/>
</dbReference>
<feature type="binding site" evidence="18">
    <location>
        <position position="393"/>
    </location>
    <ligand>
        <name>UDP-N-acetyl-alpha-D-glucosamine</name>
        <dbReference type="ChEBI" id="CHEBI:57705"/>
    </ligand>
</feature>
<evidence type="ECO:0000256" key="12">
    <source>
        <dbReference type="ARBA" id="ARBA00023268"/>
    </source>
</evidence>
<feature type="binding site" evidence="18">
    <location>
        <position position="157"/>
    </location>
    <ligand>
        <name>UDP-N-acetyl-alpha-D-glucosamine</name>
        <dbReference type="ChEBI" id="CHEBI:57705"/>
    </ligand>
</feature>
<keyword evidence="14 18" id="KW-0961">Cell wall biogenesis/degradation</keyword>
<comment type="subcellular location">
    <subcellularLocation>
        <location evidence="1 18">Cytoplasm</location>
    </subcellularLocation>
</comment>
<comment type="subunit">
    <text evidence="18">Homotrimer.</text>
</comment>
<feature type="binding site" evidence="18">
    <location>
        <begin position="402"/>
        <end position="403"/>
    </location>
    <ligand>
        <name>acetyl-CoA</name>
        <dbReference type="ChEBI" id="CHEBI:57288"/>
    </ligand>
</feature>
<evidence type="ECO:0000256" key="17">
    <source>
        <dbReference type="ARBA" id="ARBA00049628"/>
    </source>
</evidence>